<evidence type="ECO:0000313" key="3">
    <source>
        <dbReference type="EMBL" id="OQE15404.1"/>
    </source>
</evidence>
<accession>A0A1V6SNZ3</accession>
<dbReference type="AlphaFoldDB" id="A0A1V6SNZ3"/>
<dbReference type="InterPro" id="IPR055560">
    <property type="entry name" value="DUF7136"/>
</dbReference>
<protein>
    <recommendedName>
        <fullName evidence="2">DUF7136 domain-containing protein</fullName>
    </recommendedName>
</protein>
<evidence type="ECO:0000256" key="1">
    <source>
        <dbReference type="SAM" id="SignalP"/>
    </source>
</evidence>
<keyword evidence="4" id="KW-1185">Reference proteome</keyword>
<feature type="chain" id="PRO_5012663955" description="DUF7136 domain-containing protein" evidence="1">
    <location>
        <begin position="20"/>
        <end position="279"/>
    </location>
</feature>
<dbReference type="Pfam" id="PF23584">
    <property type="entry name" value="DUF7136"/>
    <property type="match status" value="1"/>
</dbReference>
<keyword evidence="1" id="KW-0732">Signal</keyword>
<evidence type="ECO:0000259" key="2">
    <source>
        <dbReference type="Pfam" id="PF23584"/>
    </source>
</evidence>
<name>A0A1V6SNZ3_9EURO</name>
<dbReference type="OrthoDB" id="4490227at2759"/>
<dbReference type="Proteomes" id="UP000191342">
    <property type="component" value="Unassembled WGS sequence"/>
</dbReference>
<gene>
    <name evidence="3" type="ORF">PENFLA_c032G09750</name>
</gene>
<organism evidence="3 4">
    <name type="scientific">Penicillium flavigenum</name>
    <dbReference type="NCBI Taxonomy" id="254877"/>
    <lineage>
        <taxon>Eukaryota</taxon>
        <taxon>Fungi</taxon>
        <taxon>Dikarya</taxon>
        <taxon>Ascomycota</taxon>
        <taxon>Pezizomycotina</taxon>
        <taxon>Eurotiomycetes</taxon>
        <taxon>Eurotiomycetidae</taxon>
        <taxon>Eurotiales</taxon>
        <taxon>Aspergillaceae</taxon>
        <taxon>Penicillium</taxon>
    </lineage>
</organism>
<feature type="signal peptide" evidence="1">
    <location>
        <begin position="1"/>
        <end position="19"/>
    </location>
</feature>
<feature type="domain" description="DUF7136" evidence="2">
    <location>
        <begin position="26"/>
        <end position="248"/>
    </location>
</feature>
<dbReference type="EMBL" id="MLQL01000032">
    <property type="protein sequence ID" value="OQE15404.1"/>
    <property type="molecule type" value="Genomic_DNA"/>
</dbReference>
<reference evidence="4" key="1">
    <citation type="journal article" date="2017" name="Nat. Microbiol.">
        <title>Global analysis of biosynthetic gene clusters reveals vast potential of secondary metabolite production in Penicillium species.</title>
        <authorList>
            <person name="Nielsen J.C."/>
            <person name="Grijseels S."/>
            <person name="Prigent S."/>
            <person name="Ji B."/>
            <person name="Dainat J."/>
            <person name="Nielsen K.F."/>
            <person name="Frisvad J.C."/>
            <person name="Workman M."/>
            <person name="Nielsen J."/>
        </authorList>
    </citation>
    <scope>NUCLEOTIDE SEQUENCE [LARGE SCALE GENOMIC DNA]</scope>
    <source>
        <strain evidence="4">IBT 14082</strain>
    </source>
</reference>
<evidence type="ECO:0000313" key="4">
    <source>
        <dbReference type="Proteomes" id="UP000191342"/>
    </source>
</evidence>
<sequence>MFNIKARLLALGLVASLGAADTAGLGFGEVDVIFPRNGTFGPMTLAPIVFAFQNPAAIDRLYPYISYGLWPADLPNGNQTLSSNLVEEHLPNTTGTVSFLQASVANTLNTENEWEFVWKMDWTNCSTPANGTTSDVERGLAESPDVTLRNYWLGHSIRFTTKKGANQPNLTALTAGDKCSDTSALAFNVTKTLRAQADYYEGEKCAVLESPAPTATPCKVSIAPAAASSISSTLTAGQCIAFTPAISCPAKKGGAAINEVTSQLKWWAAGVLLVGKFFI</sequence>
<proteinExistence type="predicted"/>
<comment type="caution">
    <text evidence="3">The sequence shown here is derived from an EMBL/GenBank/DDBJ whole genome shotgun (WGS) entry which is preliminary data.</text>
</comment>